<keyword evidence="1 3" id="KW-0547">Nucleotide-binding</keyword>
<dbReference type="InterPro" id="IPR051043">
    <property type="entry name" value="Sulfatase_Mod_Factor_Kinase"/>
</dbReference>
<keyword evidence="4" id="KW-1133">Transmembrane helix</keyword>
<evidence type="ECO:0000256" key="1">
    <source>
        <dbReference type="ARBA" id="ARBA00022741"/>
    </source>
</evidence>
<sequence>MINERLGDYLITKSLGKGGFGSVWEATTEDGKTVALKVLNPQVLENEKVVRKFFHEAMILAKLDHPNICRLMEFFPDGQNYCIVMEYVKGVELKKLIAQRQGPLPFDPAYNIAKHCLDAFQYAHKNGILHRDIKPANIMINEAHVPKIMDFGIAKMGSTASHDTAASMLSIHYVPPERFDRSTEIDVRSDIYSLALVFYEMFAGRRPFTATETSQIMFSHMNEIPDPPNKYAEHLPAEVSQAISKALEKDPDDRFNDFAEFSRAMEIDQQTHDDVTMIFDETLLDASLDIAAAKEMPDVEDVVIVKKKSPMGLIAAVLAVLVIAGAGAGYFLSRDKGPPPPPPEEIEIGVKNSKGFYEIIYPGDESVMVLIKNGEFTMGSDNYSAEKPPQKIYMDKYYIDKYLVSNQQYQKFVAVSQYVTDAEKEGSGLVRIGRKWKKIPEASWKKPDGLTEIEGKDDHPVSQVSYNDALSYCQWTGKDLPTEAQWEKAARGPDGNEYPWGASEPDDTTANYDNIIGATTPVNAYEKGRSYYGLQDMGGNVYQWNKDWYATGERAAKNPAGPETGEEHVIKGGSFMEGSESLRSANRDRYPANYSSFLFGFRCAAKYPLPDDKLEVMEKLSNEKLGK</sequence>
<dbReference type="GO" id="GO:0005524">
    <property type="term" value="F:ATP binding"/>
    <property type="evidence" value="ECO:0007669"/>
    <property type="project" value="UniProtKB-UniRule"/>
</dbReference>
<name>A0A8J6TNK7_9BACT</name>
<dbReference type="Pfam" id="PF00069">
    <property type="entry name" value="Pkinase"/>
    <property type="match status" value="1"/>
</dbReference>
<dbReference type="CDD" id="cd14014">
    <property type="entry name" value="STKc_PknB_like"/>
    <property type="match status" value="1"/>
</dbReference>
<evidence type="ECO:0000313" key="6">
    <source>
        <dbReference type="EMBL" id="MBC8433656.1"/>
    </source>
</evidence>
<evidence type="ECO:0000256" key="3">
    <source>
        <dbReference type="PROSITE-ProRule" id="PRU10141"/>
    </source>
</evidence>
<dbReference type="InterPro" id="IPR005532">
    <property type="entry name" value="SUMF_dom"/>
</dbReference>
<dbReference type="PROSITE" id="PS00107">
    <property type="entry name" value="PROTEIN_KINASE_ATP"/>
    <property type="match status" value="1"/>
</dbReference>
<dbReference type="FunFam" id="3.30.200.20:FF:000042">
    <property type="entry name" value="Aurora kinase A"/>
    <property type="match status" value="1"/>
</dbReference>
<dbReference type="PROSITE" id="PS00108">
    <property type="entry name" value="PROTEIN_KINASE_ST"/>
    <property type="match status" value="1"/>
</dbReference>
<feature type="transmembrane region" description="Helical" evidence="4">
    <location>
        <begin position="313"/>
        <end position="332"/>
    </location>
</feature>
<accession>A0A8J6TNK7</accession>
<dbReference type="Gene3D" id="3.90.1580.10">
    <property type="entry name" value="paralog of FGE (formylglycine-generating enzyme)"/>
    <property type="match status" value="1"/>
</dbReference>
<reference evidence="6 7" key="1">
    <citation type="submission" date="2020-08" db="EMBL/GenBank/DDBJ databases">
        <title>Bridging the membrane lipid divide: bacteria of the FCB group superphylum have the potential to synthesize archaeal ether lipids.</title>
        <authorList>
            <person name="Villanueva L."/>
            <person name="Von Meijenfeldt F.A.B."/>
            <person name="Westbye A.B."/>
            <person name="Yadav S."/>
            <person name="Hopmans E.C."/>
            <person name="Dutilh B.E."/>
            <person name="Sinninghe Damste J.S."/>
        </authorList>
    </citation>
    <scope>NUCLEOTIDE SEQUENCE [LARGE SCALE GENOMIC DNA]</scope>
    <source>
        <strain evidence="6">NIOZ-UU17</strain>
    </source>
</reference>
<dbReference type="GO" id="GO:0120147">
    <property type="term" value="F:formylglycine-generating oxidase activity"/>
    <property type="evidence" value="ECO:0007669"/>
    <property type="project" value="TreeGrafter"/>
</dbReference>
<dbReference type="Proteomes" id="UP000605201">
    <property type="component" value="Unassembled WGS sequence"/>
</dbReference>
<dbReference type="InterPro" id="IPR008271">
    <property type="entry name" value="Ser/Thr_kinase_AS"/>
</dbReference>
<evidence type="ECO:0000259" key="5">
    <source>
        <dbReference type="PROSITE" id="PS50011"/>
    </source>
</evidence>
<evidence type="ECO:0000256" key="2">
    <source>
        <dbReference type="ARBA" id="ARBA00022840"/>
    </source>
</evidence>
<keyword evidence="2 3" id="KW-0067">ATP-binding</keyword>
<feature type="domain" description="Protein kinase" evidence="5">
    <location>
        <begin position="9"/>
        <end position="275"/>
    </location>
</feature>
<dbReference type="Gene3D" id="1.10.510.10">
    <property type="entry name" value="Transferase(Phosphotransferase) domain 1"/>
    <property type="match status" value="1"/>
</dbReference>
<dbReference type="InterPro" id="IPR000719">
    <property type="entry name" value="Prot_kinase_dom"/>
</dbReference>
<dbReference type="InterPro" id="IPR016187">
    <property type="entry name" value="CTDL_fold"/>
</dbReference>
<dbReference type="InterPro" id="IPR017441">
    <property type="entry name" value="Protein_kinase_ATP_BS"/>
</dbReference>
<dbReference type="PANTHER" id="PTHR23150">
    <property type="entry name" value="SULFATASE MODIFYING FACTOR 1, 2"/>
    <property type="match status" value="1"/>
</dbReference>
<organism evidence="6 7">
    <name type="scientific">Candidatus Desulfatibia vada</name>
    <dbReference type="NCBI Taxonomy" id="2841696"/>
    <lineage>
        <taxon>Bacteria</taxon>
        <taxon>Pseudomonadati</taxon>
        <taxon>Thermodesulfobacteriota</taxon>
        <taxon>Desulfobacteria</taxon>
        <taxon>Desulfobacterales</taxon>
        <taxon>Desulfobacterales incertae sedis</taxon>
        <taxon>Candidatus Desulfatibia</taxon>
    </lineage>
</organism>
<proteinExistence type="predicted"/>
<evidence type="ECO:0000313" key="7">
    <source>
        <dbReference type="Proteomes" id="UP000605201"/>
    </source>
</evidence>
<evidence type="ECO:0000256" key="4">
    <source>
        <dbReference type="SAM" id="Phobius"/>
    </source>
</evidence>
<dbReference type="PANTHER" id="PTHR23150:SF19">
    <property type="entry name" value="FORMYLGLYCINE-GENERATING ENZYME"/>
    <property type="match status" value="1"/>
</dbReference>
<dbReference type="PROSITE" id="PS50011">
    <property type="entry name" value="PROTEIN_KINASE_DOM"/>
    <property type="match status" value="1"/>
</dbReference>
<dbReference type="Pfam" id="PF03781">
    <property type="entry name" value="FGE-sulfatase"/>
    <property type="match status" value="1"/>
</dbReference>
<gene>
    <name evidence="6" type="ORF">H8D96_17240</name>
</gene>
<dbReference type="SUPFAM" id="SSF56112">
    <property type="entry name" value="Protein kinase-like (PK-like)"/>
    <property type="match status" value="1"/>
</dbReference>
<comment type="caution">
    <text evidence="6">The sequence shown here is derived from an EMBL/GenBank/DDBJ whole genome shotgun (WGS) entry which is preliminary data.</text>
</comment>
<dbReference type="AlphaFoldDB" id="A0A8J6TNK7"/>
<dbReference type="SUPFAM" id="SSF56436">
    <property type="entry name" value="C-type lectin-like"/>
    <property type="match status" value="1"/>
</dbReference>
<dbReference type="SMART" id="SM00220">
    <property type="entry name" value="S_TKc"/>
    <property type="match status" value="1"/>
</dbReference>
<dbReference type="GO" id="GO:0004672">
    <property type="term" value="F:protein kinase activity"/>
    <property type="evidence" value="ECO:0007669"/>
    <property type="project" value="InterPro"/>
</dbReference>
<dbReference type="InterPro" id="IPR042095">
    <property type="entry name" value="SUMF_sf"/>
</dbReference>
<protein>
    <submittedName>
        <fullName evidence="6">SUMF1/EgtB/PvdO family nonheme iron enzyme</fullName>
    </submittedName>
</protein>
<keyword evidence="4" id="KW-0472">Membrane</keyword>
<feature type="binding site" evidence="3">
    <location>
        <position position="37"/>
    </location>
    <ligand>
        <name>ATP</name>
        <dbReference type="ChEBI" id="CHEBI:30616"/>
    </ligand>
</feature>
<dbReference type="EMBL" id="JACNIG010000316">
    <property type="protein sequence ID" value="MBC8433656.1"/>
    <property type="molecule type" value="Genomic_DNA"/>
</dbReference>
<dbReference type="InterPro" id="IPR011009">
    <property type="entry name" value="Kinase-like_dom_sf"/>
</dbReference>
<keyword evidence="4" id="KW-0812">Transmembrane</keyword>